<dbReference type="SUPFAM" id="SSF47598">
    <property type="entry name" value="Ribbon-helix-helix"/>
    <property type="match status" value="1"/>
</dbReference>
<evidence type="ECO:0000313" key="4">
    <source>
        <dbReference type="Proteomes" id="UP000033203"/>
    </source>
</evidence>
<protein>
    <recommendedName>
        <fullName evidence="2">Antitoxin FitA-like ribbon-helix-helix domain-containing protein</fullName>
    </recommendedName>
</protein>
<sequence length="82" mass="9161">MGQVLIRNLDDETIAAYRRAAERHDRSLEAELREVLRRFRPLSGEARAALGARMAAIRALTPPTPQTPSDVLVRDDRDGGHD</sequence>
<reference evidence="3 4" key="1">
    <citation type="submission" date="2015-01" db="EMBL/GenBank/DDBJ databases">
        <title>Genome of Sphingomonas taxi strain 30a.</title>
        <authorList>
            <person name="Eevers N."/>
            <person name="Van Hamme J."/>
            <person name="Bottos E."/>
            <person name="Weyens N."/>
            <person name="Vangronsveld J."/>
        </authorList>
    </citation>
    <scope>NUCLEOTIDE SEQUENCE [LARGE SCALE GENOMIC DNA]</scope>
    <source>
        <strain evidence="3 4">30a</strain>
    </source>
</reference>
<accession>A0A0D1MGP6</accession>
<evidence type="ECO:0000313" key="3">
    <source>
        <dbReference type="EMBL" id="KIU29522.1"/>
    </source>
</evidence>
<feature type="domain" description="Antitoxin FitA-like ribbon-helix-helix" evidence="2">
    <location>
        <begin position="3"/>
        <end position="38"/>
    </location>
</feature>
<feature type="region of interest" description="Disordered" evidence="1">
    <location>
        <begin position="59"/>
        <end position="82"/>
    </location>
</feature>
<dbReference type="InterPro" id="IPR013321">
    <property type="entry name" value="Arc_rbn_hlx_hlx"/>
</dbReference>
<feature type="compositionally biased region" description="Basic and acidic residues" evidence="1">
    <location>
        <begin position="72"/>
        <end position="82"/>
    </location>
</feature>
<dbReference type="EMBL" id="JXTP01000017">
    <property type="protein sequence ID" value="KIU29522.1"/>
    <property type="molecule type" value="Genomic_DNA"/>
</dbReference>
<dbReference type="PATRIC" id="fig|1549858.7.peg.3322"/>
<proteinExistence type="predicted"/>
<name>A0A0D1MGP6_9SPHN</name>
<dbReference type="Gene3D" id="1.10.1220.10">
    <property type="entry name" value="Met repressor-like"/>
    <property type="match status" value="1"/>
</dbReference>
<dbReference type="AlphaFoldDB" id="A0A0D1MGP6"/>
<dbReference type="GO" id="GO:0006355">
    <property type="term" value="P:regulation of DNA-templated transcription"/>
    <property type="evidence" value="ECO:0007669"/>
    <property type="project" value="InterPro"/>
</dbReference>
<comment type="caution">
    <text evidence="3">The sequence shown here is derived from an EMBL/GenBank/DDBJ whole genome shotgun (WGS) entry which is preliminary data.</text>
</comment>
<evidence type="ECO:0000259" key="2">
    <source>
        <dbReference type="Pfam" id="PF22513"/>
    </source>
</evidence>
<organism evidence="3 4">
    <name type="scientific">Sphingomonas melonis</name>
    <dbReference type="NCBI Taxonomy" id="152682"/>
    <lineage>
        <taxon>Bacteria</taxon>
        <taxon>Pseudomonadati</taxon>
        <taxon>Pseudomonadota</taxon>
        <taxon>Alphaproteobacteria</taxon>
        <taxon>Sphingomonadales</taxon>
        <taxon>Sphingomonadaceae</taxon>
        <taxon>Sphingomonas</taxon>
    </lineage>
</organism>
<dbReference type="Proteomes" id="UP000033203">
    <property type="component" value="Unassembled WGS sequence"/>
</dbReference>
<dbReference type="Pfam" id="PF22513">
    <property type="entry name" value="FitA-like_RHH"/>
    <property type="match status" value="1"/>
</dbReference>
<dbReference type="InterPro" id="IPR053853">
    <property type="entry name" value="FitA-like_RHH"/>
</dbReference>
<dbReference type="InterPro" id="IPR010985">
    <property type="entry name" value="Ribbon_hlx_hlx"/>
</dbReference>
<gene>
    <name evidence="3" type="ORF">SR41_04060</name>
</gene>
<evidence type="ECO:0000256" key="1">
    <source>
        <dbReference type="SAM" id="MobiDB-lite"/>
    </source>
</evidence>